<dbReference type="RefSeq" id="WP_345469551.1">
    <property type="nucleotide sequence ID" value="NZ_BAABHF010000036.1"/>
</dbReference>
<name>A0ABP8QMJ2_9ACTN</name>
<evidence type="ECO:0000313" key="3">
    <source>
        <dbReference type="Proteomes" id="UP001500503"/>
    </source>
</evidence>
<comment type="caution">
    <text evidence="2">The sequence shown here is derived from an EMBL/GenBank/DDBJ whole genome shotgun (WGS) entry which is preliminary data.</text>
</comment>
<feature type="compositionally biased region" description="Gly residues" evidence="1">
    <location>
        <begin position="250"/>
        <end position="259"/>
    </location>
</feature>
<dbReference type="InterPro" id="IPR006764">
    <property type="entry name" value="SAM_dep_MeTrfase_SAV2177_type"/>
</dbReference>
<proteinExistence type="predicted"/>
<gene>
    <name evidence="2" type="ORF">GCM10023191_060340</name>
</gene>
<evidence type="ECO:0008006" key="4">
    <source>
        <dbReference type="Google" id="ProtNLM"/>
    </source>
</evidence>
<keyword evidence="3" id="KW-1185">Reference proteome</keyword>
<accession>A0ABP8QMJ2</accession>
<dbReference type="Pfam" id="PF04672">
    <property type="entry name" value="Methyltransf_19"/>
    <property type="match status" value="1"/>
</dbReference>
<feature type="compositionally biased region" description="Basic and acidic residues" evidence="1">
    <location>
        <begin position="224"/>
        <end position="245"/>
    </location>
</feature>
<dbReference type="SUPFAM" id="SSF53335">
    <property type="entry name" value="S-adenosyl-L-methionine-dependent methyltransferases"/>
    <property type="match status" value="1"/>
</dbReference>
<dbReference type="EMBL" id="BAABHF010000036">
    <property type="protein sequence ID" value="GAA4505083.1"/>
    <property type="molecule type" value="Genomic_DNA"/>
</dbReference>
<reference evidence="3" key="1">
    <citation type="journal article" date="2019" name="Int. J. Syst. Evol. Microbiol.">
        <title>The Global Catalogue of Microorganisms (GCM) 10K type strain sequencing project: providing services to taxonomists for standard genome sequencing and annotation.</title>
        <authorList>
            <consortium name="The Broad Institute Genomics Platform"/>
            <consortium name="The Broad Institute Genome Sequencing Center for Infectious Disease"/>
            <person name="Wu L."/>
            <person name="Ma J."/>
        </authorList>
    </citation>
    <scope>NUCLEOTIDE SEQUENCE [LARGE SCALE GENOMIC DNA]</scope>
    <source>
        <strain evidence="3">JCM 17933</strain>
    </source>
</reference>
<protein>
    <recommendedName>
        <fullName evidence="4">S-adenosyl methyltransferase</fullName>
    </recommendedName>
</protein>
<dbReference type="InterPro" id="IPR029063">
    <property type="entry name" value="SAM-dependent_MTases_sf"/>
</dbReference>
<dbReference type="CDD" id="cd02440">
    <property type="entry name" value="AdoMet_MTases"/>
    <property type="match status" value="1"/>
</dbReference>
<evidence type="ECO:0000313" key="2">
    <source>
        <dbReference type="EMBL" id="GAA4505083.1"/>
    </source>
</evidence>
<evidence type="ECO:0000256" key="1">
    <source>
        <dbReference type="SAM" id="MobiDB-lite"/>
    </source>
</evidence>
<feature type="region of interest" description="Disordered" evidence="1">
    <location>
        <begin position="212"/>
        <end position="259"/>
    </location>
</feature>
<sequence length="259" mass="28020">MDREAVDRVAEAMPEIRQFIDIGSGLPTVGNTHEIAQEINPDARVVYVDNDPVVLAHGRALLAADDNTTVATADMHRPEEVLEHPKTRKLIDFNEPVGVLMIAMVHFLTVEERPAGMGRLRDALAPGSHLSATHGTADGKSAEAAADIEAVYATTPTPVSFRSHEEVSPACRGTFSSGRRFASVSARTSRTSVASPTKIIYCGGEVSCRRDRPPAWLGRRHSHRTAERSHDPSDRRQPTECRADVRLLPGGQGQLPGGP</sequence>
<dbReference type="Gene3D" id="3.40.50.150">
    <property type="entry name" value="Vaccinia Virus protein VP39"/>
    <property type="match status" value="1"/>
</dbReference>
<dbReference type="Proteomes" id="UP001500503">
    <property type="component" value="Unassembled WGS sequence"/>
</dbReference>
<organism evidence="2 3">
    <name type="scientific">Actinoallomurus oryzae</name>
    <dbReference type="NCBI Taxonomy" id="502180"/>
    <lineage>
        <taxon>Bacteria</taxon>
        <taxon>Bacillati</taxon>
        <taxon>Actinomycetota</taxon>
        <taxon>Actinomycetes</taxon>
        <taxon>Streptosporangiales</taxon>
        <taxon>Thermomonosporaceae</taxon>
        <taxon>Actinoallomurus</taxon>
    </lineage>
</organism>